<feature type="domain" description="DUF58" evidence="2">
    <location>
        <begin position="200"/>
        <end position="268"/>
    </location>
</feature>
<feature type="transmembrane region" description="Helical" evidence="1">
    <location>
        <begin position="28"/>
        <end position="48"/>
    </location>
</feature>
<organism evidence="3 4">
    <name type="scientific">Candidatus Mediterraneibacter tabaqchaliae</name>
    <dbReference type="NCBI Taxonomy" id="2838689"/>
    <lineage>
        <taxon>Bacteria</taxon>
        <taxon>Bacillati</taxon>
        <taxon>Bacillota</taxon>
        <taxon>Clostridia</taxon>
        <taxon>Lachnospirales</taxon>
        <taxon>Lachnospiraceae</taxon>
        <taxon>Mediterraneibacter</taxon>
    </lineage>
</organism>
<accession>A0A9D2R056</accession>
<keyword evidence="1" id="KW-0472">Membrane</keyword>
<feature type="transmembrane region" description="Helical" evidence="1">
    <location>
        <begin position="5"/>
        <end position="22"/>
    </location>
</feature>
<dbReference type="Pfam" id="PF01882">
    <property type="entry name" value="DUF58"/>
    <property type="match status" value="1"/>
</dbReference>
<dbReference type="AlphaFoldDB" id="A0A9D2R056"/>
<sequence>MVRRLAGYSAVALAAAYLFFMYDETVTSGILVFILLYLPVSHAYLLLVKGNVTADLERVPAMGENGKRIRAGVTVRNDSRLAGIRYELILSVRDARDGKKKRKKKKYTGTVPAGGEETLWCEFVSGRCGSIEVRLEKLRVFDLLGIFCVGRKEDQACSVKIMPGFALMPLEITRKTREFQAESDDYSGEKKGDDPSEIYQVREYRVMDPLKDIHWKLSAKEDELMVKEKGFPLGCTVLIWFDIRESMTTSESFSAVAERAASLSVTLAEEKCIHMAAWYEEENERIVKYRVRDEEEAYNMVWHLLDLVPCRDIGKRDACFADEFRGLQFSSTVTIDSRGELWKDGEKPELLRL</sequence>
<dbReference type="Proteomes" id="UP000823897">
    <property type="component" value="Unassembled WGS sequence"/>
</dbReference>
<keyword evidence="1" id="KW-0812">Transmembrane</keyword>
<protein>
    <submittedName>
        <fullName evidence="3">DUF58 domain-containing protein</fullName>
    </submittedName>
</protein>
<evidence type="ECO:0000313" key="3">
    <source>
        <dbReference type="EMBL" id="HJD32933.1"/>
    </source>
</evidence>
<keyword evidence="1" id="KW-1133">Transmembrane helix</keyword>
<evidence type="ECO:0000313" key="4">
    <source>
        <dbReference type="Proteomes" id="UP000823897"/>
    </source>
</evidence>
<dbReference type="InterPro" id="IPR002881">
    <property type="entry name" value="DUF58"/>
</dbReference>
<evidence type="ECO:0000256" key="1">
    <source>
        <dbReference type="SAM" id="Phobius"/>
    </source>
</evidence>
<reference evidence="3" key="1">
    <citation type="journal article" date="2021" name="PeerJ">
        <title>Extensive microbial diversity within the chicken gut microbiome revealed by metagenomics and culture.</title>
        <authorList>
            <person name="Gilroy R."/>
            <person name="Ravi A."/>
            <person name="Getino M."/>
            <person name="Pursley I."/>
            <person name="Horton D.L."/>
            <person name="Alikhan N.F."/>
            <person name="Baker D."/>
            <person name="Gharbi K."/>
            <person name="Hall N."/>
            <person name="Watson M."/>
            <person name="Adriaenssens E.M."/>
            <person name="Foster-Nyarko E."/>
            <person name="Jarju S."/>
            <person name="Secka A."/>
            <person name="Antonio M."/>
            <person name="Oren A."/>
            <person name="Chaudhuri R.R."/>
            <person name="La Ragione R."/>
            <person name="Hildebrand F."/>
            <person name="Pallen M.J."/>
        </authorList>
    </citation>
    <scope>NUCLEOTIDE SEQUENCE</scope>
    <source>
        <strain evidence="3">ChiGjej3B3-11674</strain>
    </source>
</reference>
<name>A0A9D2R056_9FIRM</name>
<evidence type="ECO:0000259" key="2">
    <source>
        <dbReference type="Pfam" id="PF01882"/>
    </source>
</evidence>
<dbReference type="EMBL" id="DWUV01000004">
    <property type="protein sequence ID" value="HJD32933.1"/>
    <property type="molecule type" value="Genomic_DNA"/>
</dbReference>
<dbReference type="PANTHER" id="PTHR34351">
    <property type="entry name" value="SLR1927 PROTEIN-RELATED"/>
    <property type="match status" value="1"/>
</dbReference>
<proteinExistence type="predicted"/>
<dbReference type="PANTHER" id="PTHR34351:SF2">
    <property type="entry name" value="DUF58 DOMAIN-CONTAINING PROTEIN"/>
    <property type="match status" value="1"/>
</dbReference>
<comment type="caution">
    <text evidence="3">The sequence shown here is derived from an EMBL/GenBank/DDBJ whole genome shotgun (WGS) entry which is preliminary data.</text>
</comment>
<reference evidence="3" key="2">
    <citation type="submission" date="2021-04" db="EMBL/GenBank/DDBJ databases">
        <authorList>
            <person name="Gilroy R."/>
        </authorList>
    </citation>
    <scope>NUCLEOTIDE SEQUENCE</scope>
    <source>
        <strain evidence="3">ChiGjej3B3-11674</strain>
    </source>
</reference>
<gene>
    <name evidence="3" type="ORF">H9911_00145</name>
</gene>